<organism evidence="2 3">
    <name type="scientific">Candidatus Pedobacter colombiensis</name>
    <dbReference type="NCBI Taxonomy" id="3121371"/>
    <lineage>
        <taxon>Bacteria</taxon>
        <taxon>Pseudomonadati</taxon>
        <taxon>Bacteroidota</taxon>
        <taxon>Sphingobacteriia</taxon>
        <taxon>Sphingobacteriales</taxon>
        <taxon>Sphingobacteriaceae</taxon>
        <taxon>Pedobacter</taxon>
    </lineage>
</organism>
<accession>A0AAJ5W7G7</accession>
<sequence length="496" mass="54423">MKTLKYKFIILSAALMVVSGSCKKQLDINADPSRLTPEQANMAGLLASTIQFTSTSFFNVGQYGDTYPQYFAGSNAYEQNIDSYNPYGFDNIWESAYRDAMPNLKELIIRGETLGAPQYSGIGKLLMALNLMQSTDIWGDLPYSQAFQGPAIPAPKYDAQQDIYNTSLKQLLDGAIADLTKPVPTTPSLQVGTGTTTTDLIYAGVIAKWIKAAYGARARYYIHLSVKDPSNLARAVADANQSFSTVVTDPDRTGSLDLQLFYTLDRPSPWNVNLGAIAVASKQHMPSYFIVNLMNGTGYYPGLIDPRLPKLFDNGGLPTYVGRPVGALSTDPGVNLANCQITDKTYFGAKTSPVVILSYAEVQFVKAEALFSTNKQGAYDAYMEGIKSNMVKLGVALTDINTYTASPLIAKGATNLTITDIMLQKYIALFIQMETWTDMRRYQYSATVYPGLKPPLKDLLGPGVYVQRAKYPDNEPGRNPNVPQVANQAVKIWLFN</sequence>
<protein>
    <submittedName>
        <fullName evidence="2">SusD/RagB family nutrient-binding outer membrane lipoprotein</fullName>
    </submittedName>
</protein>
<evidence type="ECO:0000256" key="1">
    <source>
        <dbReference type="SAM" id="SignalP"/>
    </source>
</evidence>
<evidence type="ECO:0000313" key="3">
    <source>
        <dbReference type="Proteomes" id="UP001214530"/>
    </source>
</evidence>
<proteinExistence type="predicted"/>
<dbReference type="InterPro" id="IPR041662">
    <property type="entry name" value="SusD-like_2"/>
</dbReference>
<dbReference type="EMBL" id="CP119313">
    <property type="protein sequence ID" value="WEK19521.1"/>
    <property type="molecule type" value="Genomic_DNA"/>
</dbReference>
<dbReference type="PROSITE" id="PS51257">
    <property type="entry name" value="PROKAR_LIPOPROTEIN"/>
    <property type="match status" value="1"/>
</dbReference>
<name>A0AAJ5W7G7_9SPHI</name>
<dbReference type="Pfam" id="PF12771">
    <property type="entry name" value="SusD-like_2"/>
    <property type="match status" value="1"/>
</dbReference>
<dbReference type="AlphaFoldDB" id="A0AAJ5W7G7"/>
<evidence type="ECO:0000313" key="2">
    <source>
        <dbReference type="EMBL" id="WEK19521.1"/>
    </source>
</evidence>
<dbReference type="SUPFAM" id="SSF48452">
    <property type="entry name" value="TPR-like"/>
    <property type="match status" value="1"/>
</dbReference>
<gene>
    <name evidence="2" type="ORF">P0Y49_22365</name>
</gene>
<dbReference type="InterPro" id="IPR011990">
    <property type="entry name" value="TPR-like_helical_dom_sf"/>
</dbReference>
<feature type="signal peptide" evidence="1">
    <location>
        <begin position="1"/>
        <end position="24"/>
    </location>
</feature>
<keyword evidence="2" id="KW-0449">Lipoprotein</keyword>
<feature type="chain" id="PRO_5042492994" evidence="1">
    <location>
        <begin position="25"/>
        <end position="496"/>
    </location>
</feature>
<reference evidence="2" key="1">
    <citation type="submission" date="2023-03" db="EMBL/GenBank/DDBJ databases">
        <title>Andean soil-derived lignocellulolytic bacterial consortium as a source of novel taxa and putative plastic-active enzymes.</title>
        <authorList>
            <person name="Diaz-Garcia L."/>
            <person name="Chuvochina M."/>
            <person name="Feuerriegel G."/>
            <person name="Bunk B."/>
            <person name="Sproer C."/>
            <person name="Streit W.R."/>
            <person name="Rodriguez L.M."/>
            <person name="Overmann J."/>
            <person name="Jimenez D.J."/>
        </authorList>
    </citation>
    <scope>NUCLEOTIDE SEQUENCE</scope>
    <source>
        <strain evidence="2">MAG 3858</strain>
    </source>
</reference>
<dbReference type="Gene3D" id="1.25.40.390">
    <property type="match status" value="1"/>
</dbReference>
<keyword evidence="1" id="KW-0732">Signal</keyword>
<dbReference type="Proteomes" id="UP001214530">
    <property type="component" value="Chromosome"/>
</dbReference>